<dbReference type="Proteomes" id="UP000019763">
    <property type="component" value="Unassembled WGS sequence"/>
</dbReference>
<name>A0A023AYP7_GRENI</name>
<comment type="caution">
    <text evidence="1">The sequence shown here is derived from an EMBL/GenBank/DDBJ whole genome shotgun (WGS) entry which is preliminary data.</text>
</comment>
<dbReference type="GeneID" id="22915728"/>
<reference evidence="1" key="1">
    <citation type="submission" date="2013-12" db="EMBL/GenBank/DDBJ databases">
        <authorList>
            <person name="Omoto C.K."/>
            <person name="Sibley D."/>
            <person name="Venepally P."/>
            <person name="Hadjithomas M."/>
            <person name="Karamycheva S."/>
            <person name="Brunk B."/>
            <person name="Roos D."/>
            <person name="Caler E."/>
            <person name="Lorenzi H."/>
        </authorList>
    </citation>
    <scope>NUCLEOTIDE SEQUENCE</scope>
</reference>
<dbReference type="OrthoDB" id="10251508at2759"/>
<evidence type="ECO:0000313" key="2">
    <source>
        <dbReference type="Proteomes" id="UP000019763"/>
    </source>
</evidence>
<dbReference type="Gene3D" id="2.40.128.330">
    <property type="match status" value="1"/>
</dbReference>
<evidence type="ECO:0000313" key="1">
    <source>
        <dbReference type="EMBL" id="EZG43578.1"/>
    </source>
</evidence>
<protein>
    <submittedName>
        <fullName evidence="1">Uncharacterized protein</fullName>
    </submittedName>
</protein>
<proteinExistence type="predicted"/>
<keyword evidence="2" id="KW-1185">Reference proteome</keyword>
<organism evidence="1 2">
    <name type="scientific">Gregarina niphandrodes</name>
    <name type="common">Septate eugregarine</name>
    <dbReference type="NCBI Taxonomy" id="110365"/>
    <lineage>
        <taxon>Eukaryota</taxon>
        <taxon>Sar</taxon>
        <taxon>Alveolata</taxon>
        <taxon>Apicomplexa</taxon>
        <taxon>Conoidasida</taxon>
        <taxon>Gregarinasina</taxon>
        <taxon>Eugregarinorida</taxon>
        <taxon>Gregarinidae</taxon>
        <taxon>Gregarina</taxon>
    </lineage>
</organism>
<dbReference type="VEuPathDB" id="CryptoDB:GNI_165530"/>
<dbReference type="AlphaFoldDB" id="A0A023AYP7"/>
<dbReference type="RefSeq" id="XP_011133186.1">
    <property type="nucleotide sequence ID" value="XM_011134884.1"/>
</dbReference>
<accession>A0A023AYP7</accession>
<sequence length="172" mass="18965">MLGSVHERELEADAIVLLRPALKDAPESPARVGIEVVLSRERESSASEPDETAADVHWAQQVWRPVASEPVSTPKRCARRKPLSVLTIQNGAVEREYFTASQLLRRVRSDGPADLDGDNATRSGSIKLRDIRQICSGGFASQRPSIELRRGCVLMNMPQGIKALIIQDKVSR</sequence>
<gene>
    <name evidence="1" type="ORF">GNI_165530</name>
</gene>
<dbReference type="EMBL" id="AFNH02001234">
    <property type="protein sequence ID" value="EZG43578.1"/>
    <property type="molecule type" value="Genomic_DNA"/>
</dbReference>